<evidence type="ECO:0000256" key="1">
    <source>
        <dbReference type="SAM" id="MobiDB-lite"/>
    </source>
</evidence>
<dbReference type="AlphaFoldDB" id="A0AAD1SXI7"/>
<feature type="compositionally biased region" description="Low complexity" evidence="1">
    <location>
        <begin position="163"/>
        <end position="172"/>
    </location>
</feature>
<reference evidence="2" key="1">
    <citation type="submission" date="2022-03" db="EMBL/GenBank/DDBJ databases">
        <authorList>
            <person name="Alioto T."/>
            <person name="Alioto T."/>
            <person name="Gomez Garrido J."/>
        </authorList>
    </citation>
    <scope>NUCLEOTIDE SEQUENCE</scope>
</reference>
<feature type="region of interest" description="Disordered" evidence="1">
    <location>
        <begin position="143"/>
        <end position="182"/>
    </location>
</feature>
<dbReference type="PANTHER" id="PTHR11505">
    <property type="entry name" value="L1 TRANSPOSABLE ELEMENT-RELATED"/>
    <property type="match status" value="1"/>
</dbReference>
<protein>
    <submittedName>
        <fullName evidence="2">Uncharacterized protein</fullName>
    </submittedName>
</protein>
<evidence type="ECO:0000313" key="3">
    <source>
        <dbReference type="Proteomes" id="UP001295444"/>
    </source>
</evidence>
<name>A0AAD1SXI7_PELCU</name>
<gene>
    <name evidence="2" type="ORF">PECUL_23A041035</name>
</gene>
<proteinExistence type="predicted"/>
<dbReference type="EMBL" id="OW240919">
    <property type="protein sequence ID" value="CAH2311032.1"/>
    <property type="molecule type" value="Genomic_DNA"/>
</dbReference>
<evidence type="ECO:0000313" key="2">
    <source>
        <dbReference type="EMBL" id="CAH2311032.1"/>
    </source>
</evidence>
<dbReference type="InterPro" id="IPR004244">
    <property type="entry name" value="Transposase_22"/>
</dbReference>
<dbReference type="Gene3D" id="3.30.250.20">
    <property type="entry name" value="L1 transposable element, C-terminal domain"/>
    <property type="match status" value="1"/>
</dbReference>
<sequence length="182" mass="20727">MDALGPTLRKLFCGLLPEATPAELLLDRVHRALRAPMPNATHPRDIIIRMHYFQIKEALMRAARDTPLQIEGHKISFYQDLAPTTLRKRRELRPLTQELARRNIQYSWGHPFKLQVRRHNRTYTLHNIADVAEFAKQLGLTSTNLTADLPPRRTDRGPPPRSTPSSATNNPTPSGPHPTPEN</sequence>
<dbReference type="InterPro" id="IPR042566">
    <property type="entry name" value="L1_C"/>
</dbReference>
<feature type="compositionally biased region" description="Pro residues" evidence="1">
    <location>
        <begin position="173"/>
        <end position="182"/>
    </location>
</feature>
<dbReference type="Proteomes" id="UP001295444">
    <property type="component" value="Chromosome 08"/>
</dbReference>
<keyword evidence="3" id="KW-1185">Reference proteome</keyword>
<organism evidence="2 3">
    <name type="scientific">Pelobates cultripes</name>
    <name type="common">Western spadefoot toad</name>
    <dbReference type="NCBI Taxonomy" id="61616"/>
    <lineage>
        <taxon>Eukaryota</taxon>
        <taxon>Metazoa</taxon>
        <taxon>Chordata</taxon>
        <taxon>Craniata</taxon>
        <taxon>Vertebrata</taxon>
        <taxon>Euteleostomi</taxon>
        <taxon>Amphibia</taxon>
        <taxon>Batrachia</taxon>
        <taxon>Anura</taxon>
        <taxon>Pelobatoidea</taxon>
        <taxon>Pelobatidae</taxon>
        <taxon>Pelobates</taxon>
    </lineage>
</organism>
<accession>A0AAD1SXI7</accession>